<feature type="region of interest" description="Disordered" evidence="8">
    <location>
        <begin position="507"/>
        <end position="529"/>
    </location>
</feature>
<dbReference type="PROSITE" id="PS00867">
    <property type="entry name" value="CPSASE_2"/>
    <property type="match status" value="1"/>
</dbReference>
<evidence type="ECO:0000259" key="11">
    <source>
        <dbReference type="PROSITE" id="PS50979"/>
    </source>
</evidence>
<evidence type="ECO:0000313" key="12">
    <source>
        <dbReference type="EMBL" id="MDI3409067.1"/>
    </source>
</evidence>
<evidence type="ECO:0000313" key="13">
    <source>
        <dbReference type="Proteomes" id="UP001223978"/>
    </source>
</evidence>
<dbReference type="Gene3D" id="3.40.50.20">
    <property type="match status" value="1"/>
</dbReference>
<dbReference type="Pfam" id="PF02785">
    <property type="entry name" value="Biotin_carb_C"/>
    <property type="match status" value="1"/>
</dbReference>
<dbReference type="CDD" id="cd06850">
    <property type="entry name" value="biotinyl_domain"/>
    <property type="match status" value="1"/>
</dbReference>
<accession>A0ABT6SLJ9</accession>
<keyword evidence="4 7" id="KW-0547">Nucleotide-binding</keyword>
<evidence type="ECO:0000256" key="1">
    <source>
        <dbReference type="ARBA" id="ARBA00001953"/>
    </source>
</evidence>
<dbReference type="PROSITE" id="PS00188">
    <property type="entry name" value="BIOTIN"/>
    <property type="match status" value="1"/>
</dbReference>
<dbReference type="SMART" id="SM00878">
    <property type="entry name" value="Biotin_carb_C"/>
    <property type="match status" value="1"/>
</dbReference>
<evidence type="ECO:0000256" key="8">
    <source>
        <dbReference type="SAM" id="MobiDB-lite"/>
    </source>
</evidence>
<dbReference type="InterPro" id="IPR013815">
    <property type="entry name" value="ATP_grasp_subdomain_1"/>
</dbReference>
<protein>
    <recommendedName>
        <fullName evidence="2">biotin carboxylase</fullName>
        <ecNumber evidence="2">6.3.4.14</ecNumber>
    </recommendedName>
</protein>
<dbReference type="InterPro" id="IPR011764">
    <property type="entry name" value="Biotin_carboxylation_dom"/>
</dbReference>
<dbReference type="PROSITE" id="PS50979">
    <property type="entry name" value="BC"/>
    <property type="match status" value="1"/>
</dbReference>
<proteinExistence type="predicted"/>
<dbReference type="Pfam" id="PF02786">
    <property type="entry name" value="CPSase_L_D2"/>
    <property type="match status" value="1"/>
</dbReference>
<feature type="domain" description="Biotin carboxylation" evidence="11">
    <location>
        <begin position="1"/>
        <end position="443"/>
    </location>
</feature>
<dbReference type="Gene3D" id="2.40.50.100">
    <property type="match status" value="1"/>
</dbReference>
<evidence type="ECO:0000256" key="3">
    <source>
        <dbReference type="ARBA" id="ARBA00022598"/>
    </source>
</evidence>
<evidence type="ECO:0000256" key="7">
    <source>
        <dbReference type="PROSITE-ProRule" id="PRU00409"/>
    </source>
</evidence>
<dbReference type="PANTHER" id="PTHR18866">
    <property type="entry name" value="CARBOXYLASE:PYRUVATE/ACETYL-COA/PROPIONYL-COA CARBOXYLASE"/>
    <property type="match status" value="1"/>
</dbReference>
<dbReference type="PANTHER" id="PTHR18866:SF33">
    <property type="entry name" value="METHYLCROTONOYL-COA CARBOXYLASE SUBUNIT ALPHA, MITOCHONDRIAL-RELATED"/>
    <property type="match status" value="1"/>
</dbReference>
<reference evidence="12 13" key="1">
    <citation type="submission" date="2023-05" db="EMBL/GenBank/DDBJ databases">
        <title>Draft genome sequence of Streptomyces sp. B-S-A6 isolated from a cave soil in Thailand.</title>
        <authorList>
            <person name="Chamroensaksri N."/>
            <person name="Muangham S."/>
        </authorList>
    </citation>
    <scope>NUCLEOTIDE SEQUENCE [LARGE SCALE GENOMIC DNA]</scope>
    <source>
        <strain evidence="12 13">B-S-A6</strain>
    </source>
</reference>
<dbReference type="EC" id="6.3.4.14" evidence="2"/>
<dbReference type="PROSITE" id="PS50968">
    <property type="entry name" value="BIOTINYL_LIPOYL"/>
    <property type="match status" value="1"/>
</dbReference>
<evidence type="ECO:0000259" key="9">
    <source>
        <dbReference type="PROSITE" id="PS50968"/>
    </source>
</evidence>
<evidence type="ECO:0000256" key="5">
    <source>
        <dbReference type="ARBA" id="ARBA00022840"/>
    </source>
</evidence>
<dbReference type="InterPro" id="IPR011054">
    <property type="entry name" value="Rudment_hybrid_motif"/>
</dbReference>
<dbReference type="InterPro" id="IPR005481">
    <property type="entry name" value="BC-like_N"/>
</dbReference>
<dbReference type="InterPro" id="IPR005479">
    <property type="entry name" value="CPAse_ATP-bd"/>
</dbReference>
<dbReference type="Gene3D" id="3.30.470.20">
    <property type="entry name" value="ATP-grasp fold, B domain"/>
    <property type="match status" value="1"/>
</dbReference>
<dbReference type="SUPFAM" id="SSF52440">
    <property type="entry name" value="PreATP-grasp domain"/>
    <property type="match status" value="1"/>
</dbReference>
<feature type="domain" description="ATP-grasp" evidence="10">
    <location>
        <begin position="119"/>
        <end position="316"/>
    </location>
</feature>
<organism evidence="12 13">
    <name type="scientific">Streptomyces cavernicola</name>
    <dbReference type="NCBI Taxonomy" id="3043613"/>
    <lineage>
        <taxon>Bacteria</taxon>
        <taxon>Bacillati</taxon>
        <taxon>Actinomycetota</taxon>
        <taxon>Actinomycetes</taxon>
        <taxon>Kitasatosporales</taxon>
        <taxon>Streptomycetaceae</taxon>
        <taxon>Streptomyces</taxon>
    </lineage>
</organism>
<dbReference type="InterPro" id="IPR000089">
    <property type="entry name" value="Biotin_lipoyl"/>
</dbReference>
<comment type="cofactor">
    <cofactor evidence="1">
        <name>biotin</name>
        <dbReference type="ChEBI" id="CHEBI:57586"/>
    </cofactor>
</comment>
<evidence type="ECO:0000256" key="2">
    <source>
        <dbReference type="ARBA" id="ARBA00013263"/>
    </source>
</evidence>
<dbReference type="RefSeq" id="WP_282546937.1">
    <property type="nucleotide sequence ID" value="NZ_JASCIQ010000058.1"/>
</dbReference>
<dbReference type="PROSITE" id="PS50975">
    <property type="entry name" value="ATP_GRASP"/>
    <property type="match status" value="1"/>
</dbReference>
<evidence type="ECO:0000256" key="6">
    <source>
        <dbReference type="ARBA" id="ARBA00023267"/>
    </source>
</evidence>
<dbReference type="Proteomes" id="UP001223978">
    <property type="component" value="Unassembled WGS sequence"/>
</dbReference>
<keyword evidence="3" id="KW-0436">Ligase</keyword>
<dbReference type="SUPFAM" id="SSF56059">
    <property type="entry name" value="Glutathione synthetase ATP-binding domain-like"/>
    <property type="match status" value="1"/>
</dbReference>
<dbReference type="SUPFAM" id="SSF51246">
    <property type="entry name" value="Rudiment single hybrid motif"/>
    <property type="match status" value="1"/>
</dbReference>
<sequence>MRKVLIANRGEIAVRVARACRDAGIASVAVYADPDRDALHVRAADEAFALGGDTPATSYLDMAKVLAAAKDSGADAVHPGYGFLSENAEFAQAVLDAGLIWIGPPPQAIRDLGDKVAARHIAQRAGAPLVAGTPDPVSGSAEVVAFAEEHGLPIAIKAAFGGGGRGLKVARTLEEVPELYDSAVREAVAAFGRGECFVERYLDKPRHVETQCLADKHGNVVVVSTRDCSLQRRHQKLVEEAPAPFLSEAQNAELYAASKAILKEAGYVGAGTVEFLVGLDGTISFLEVNTRLQVEHPVTEEVTGLDLVREMFRIADGEELGYGDPEVRGHSFEFRINGEDPGRNFLPAPGTVTLFQPPTGPGVRLDAGVESGSVIGPAWDSLLAKLIVTGATREQALQRAARALAEFKVEGMATAIPFHQAVVVDPAFGPELTGSTTATSESVFKIHTRWIETEFVNEIKPFAAAPVDGEEDETGRETVVVEVGGKRLEVSLPSSLGMTLARTGLAAGAKPKRRAAKKSGPAASGDTLASPMQGTIVKVAVEEGQEVKEGDLVVVLEAMKMEQPLNAHKSGTVKGLTAEVGNSLTSGAAICEIKD</sequence>
<feature type="domain" description="Lipoyl-binding" evidence="9">
    <location>
        <begin position="521"/>
        <end position="594"/>
    </location>
</feature>
<gene>
    <name evidence="12" type="ORF">QIS96_35280</name>
</gene>
<dbReference type="Gene3D" id="3.30.1490.20">
    <property type="entry name" value="ATP-grasp fold, A domain"/>
    <property type="match status" value="1"/>
</dbReference>
<keyword evidence="5 7" id="KW-0067">ATP-binding</keyword>
<dbReference type="InterPro" id="IPR011053">
    <property type="entry name" value="Single_hybrid_motif"/>
</dbReference>
<keyword evidence="6" id="KW-0092">Biotin</keyword>
<evidence type="ECO:0000256" key="4">
    <source>
        <dbReference type="ARBA" id="ARBA00022741"/>
    </source>
</evidence>
<evidence type="ECO:0000259" key="10">
    <source>
        <dbReference type="PROSITE" id="PS50975"/>
    </source>
</evidence>
<dbReference type="InterPro" id="IPR050856">
    <property type="entry name" value="Biotin_carboxylase_complex"/>
</dbReference>
<dbReference type="InterPro" id="IPR001882">
    <property type="entry name" value="Biotin_BS"/>
</dbReference>
<comment type="caution">
    <text evidence="12">The sequence shown here is derived from an EMBL/GenBank/DDBJ whole genome shotgun (WGS) entry which is preliminary data.</text>
</comment>
<dbReference type="Pfam" id="PF00289">
    <property type="entry name" value="Biotin_carb_N"/>
    <property type="match status" value="1"/>
</dbReference>
<dbReference type="InterPro" id="IPR005482">
    <property type="entry name" value="Biotin_COase_C"/>
</dbReference>
<name>A0ABT6SLJ9_9ACTN</name>
<dbReference type="Pfam" id="PF00364">
    <property type="entry name" value="Biotin_lipoyl"/>
    <property type="match status" value="1"/>
</dbReference>
<dbReference type="EMBL" id="JASCIQ010000058">
    <property type="protein sequence ID" value="MDI3409067.1"/>
    <property type="molecule type" value="Genomic_DNA"/>
</dbReference>
<keyword evidence="13" id="KW-1185">Reference proteome</keyword>
<dbReference type="SUPFAM" id="SSF51230">
    <property type="entry name" value="Single hybrid motif"/>
    <property type="match status" value="1"/>
</dbReference>
<dbReference type="InterPro" id="IPR016185">
    <property type="entry name" value="PreATP-grasp_dom_sf"/>
</dbReference>
<dbReference type="InterPro" id="IPR011761">
    <property type="entry name" value="ATP-grasp"/>
</dbReference>